<reference evidence="2" key="1">
    <citation type="submission" date="2016-10" db="EMBL/GenBank/DDBJ databases">
        <authorList>
            <person name="Varghese N."/>
            <person name="Submissions S."/>
        </authorList>
    </citation>
    <scope>NUCLEOTIDE SEQUENCE [LARGE SCALE GENOMIC DNA]</scope>
    <source>
        <strain evidence="2">CCM 7469</strain>
    </source>
</reference>
<dbReference type="RefSeq" id="WP_170842753.1">
    <property type="nucleotide sequence ID" value="NZ_FNDS01000001.1"/>
</dbReference>
<dbReference type="AlphaFoldDB" id="A0A1G8CGZ6"/>
<evidence type="ECO:0000313" key="2">
    <source>
        <dbReference type="Proteomes" id="UP000199636"/>
    </source>
</evidence>
<dbReference type="Proteomes" id="UP000199636">
    <property type="component" value="Unassembled WGS sequence"/>
</dbReference>
<protein>
    <submittedName>
        <fullName evidence="1">Uncharacterized protein</fullName>
    </submittedName>
</protein>
<sequence length="45" mass="5140">MPIVARDPSSSRQDYPDASACTKHIEAARRHRPWTLNTHSPKEPQ</sequence>
<dbReference type="EMBL" id="FNDS01000001">
    <property type="protein sequence ID" value="SDH44672.1"/>
    <property type="molecule type" value="Genomic_DNA"/>
</dbReference>
<organism evidence="1 2">
    <name type="scientific">Pseudomonas panipatensis</name>
    <dbReference type="NCBI Taxonomy" id="428992"/>
    <lineage>
        <taxon>Bacteria</taxon>
        <taxon>Pseudomonadati</taxon>
        <taxon>Pseudomonadota</taxon>
        <taxon>Gammaproteobacteria</taxon>
        <taxon>Pseudomonadales</taxon>
        <taxon>Pseudomonadaceae</taxon>
        <taxon>Pseudomonas</taxon>
    </lineage>
</organism>
<keyword evidence="2" id="KW-1185">Reference proteome</keyword>
<gene>
    <name evidence="1" type="ORF">SAMN05216272_101578</name>
</gene>
<evidence type="ECO:0000313" key="1">
    <source>
        <dbReference type="EMBL" id="SDH44672.1"/>
    </source>
</evidence>
<name>A0A1G8CGZ6_9PSED</name>
<accession>A0A1G8CGZ6</accession>
<dbReference type="STRING" id="428992.SAMN05216272_101578"/>
<proteinExistence type="predicted"/>